<evidence type="ECO:0000256" key="12">
    <source>
        <dbReference type="ARBA" id="ARBA00023251"/>
    </source>
</evidence>
<comment type="catalytic activity">
    <reaction evidence="16 17">
        <text>di-trans,octa-cis-undecaprenyl diphosphate + H2O = di-trans,octa-cis-undecaprenyl phosphate + phosphate + H(+)</text>
        <dbReference type="Rhea" id="RHEA:28094"/>
        <dbReference type="ChEBI" id="CHEBI:15377"/>
        <dbReference type="ChEBI" id="CHEBI:15378"/>
        <dbReference type="ChEBI" id="CHEBI:43474"/>
        <dbReference type="ChEBI" id="CHEBI:58405"/>
        <dbReference type="ChEBI" id="CHEBI:60392"/>
        <dbReference type="EC" id="3.6.1.27"/>
    </reaction>
</comment>
<evidence type="ECO:0000256" key="10">
    <source>
        <dbReference type="ARBA" id="ARBA00022989"/>
    </source>
</evidence>
<keyword evidence="5 17" id="KW-1003">Cell membrane</keyword>
<keyword evidence="10 17" id="KW-1133">Transmembrane helix</keyword>
<evidence type="ECO:0000256" key="3">
    <source>
        <dbReference type="ARBA" id="ARBA00012374"/>
    </source>
</evidence>
<comment type="caution">
    <text evidence="18">The sequence shown here is derived from an EMBL/GenBank/DDBJ whole genome shotgun (WGS) entry which is preliminary data.</text>
</comment>
<feature type="transmembrane region" description="Helical" evidence="17">
    <location>
        <begin position="116"/>
        <end position="133"/>
    </location>
</feature>
<name>A0A3N1D4Z8_9ACTN</name>
<dbReference type="AlphaFoldDB" id="A0A3N1D4Z8"/>
<feature type="transmembrane region" description="Helical" evidence="17">
    <location>
        <begin position="253"/>
        <end position="272"/>
    </location>
</feature>
<keyword evidence="13 17" id="KW-0961">Cell wall biogenesis/degradation</keyword>
<reference evidence="18 19" key="1">
    <citation type="submission" date="2018-11" db="EMBL/GenBank/DDBJ databases">
        <title>Sequencing the genomes of 1000 actinobacteria strains.</title>
        <authorList>
            <person name="Klenk H.-P."/>
        </authorList>
    </citation>
    <scope>NUCLEOTIDE SEQUENCE [LARGE SCALE GENOMIC DNA]</scope>
    <source>
        <strain evidence="18 19">DSM 44254</strain>
    </source>
</reference>
<dbReference type="Proteomes" id="UP000272400">
    <property type="component" value="Unassembled WGS sequence"/>
</dbReference>
<evidence type="ECO:0000256" key="16">
    <source>
        <dbReference type="ARBA" id="ARBA00047594"/>
    </source>
</evidence>
<proteinExistence type="inferred from homology"/>
<dbReference type="PANTHER" id="PTHR30622">
    <property type="entry name" value="UNDECAPRENYL-DIPHOSPHATASE"/>
    <property type="match status" value="1"/>
</dbReference>
<evidence type="ECO:0000256" key="7">
    <source>
        <dbReference type="ARBA" id="ARBA00022801"/>
    </source>
</evidence>
<dbReference type="Pfam" id="PF02673">
    <property type="entry name" value="BacA"/>
    <property type="match status" value="1"/>
</dbReference>
<dbReference type="NCBIfam" id="TIGR00753">
    <property type="entry name" value="undec_PP_bacA"/>
    <property type="match status" value="1"/>
</dbReference>
<dbReference type="NCBIfam" id="NF001392">
    <property type="entry name" value="PRK00281.2-1"/>
    <property type="match status" value="1"/>
</dbReference>
<keyword evidence="11 17" id="KW-0472">Membrane</keyword>
<dbReference type="HAMAP" id="MF_01006">
    <property type="entry name" value="Undec_diphosphatase"/>
    <property type="match status" value="1"/>
</dbReference>
<dbReference type="RefSeq" id="WP_123667830.1">
    <property type="nucleotide sequence ID" value="NZ_RJKE01000001.1"/>
</dbReference>
<feature type="transmembrane region" description="Helical" evidence="17">
    <location>
        <begin position="187"/>
        <end position="206"/>
    </location>
</feature>
<keyword evidence="7 17" id="KW-0378">Hydrolase</keyword>
<organism evidence="18 19">
    <name type="scientific">Actinocorallia herbida</name>
    <dbReference type="NCBI Taxonomy" id="58109"/>
    <lineage>
        <taxon>Bacteria</taxon>
        <taxon>Bacillati</taxon>
        <taxon>Actinomycetota</taxon>
        <taxon>Actinomycetes</taxon>
        <taxon>Streptosporangiales</taxon>
        <taxon>Thermomonosporaceae</taxon>
        <taxon>Actinocorallia</taxon>
    </lineage>
</organism>
<dbReference type="GO" id="GO:0005886">
    <property type="term" value="C:plasma membrane"/>
    <property type="evidence" value="ECO:0007669"/>
    <property type="project" value="UniProtKB-SubCell"/>
</dbReference>
<dbReference type="InterPro" id="IPR003824">
    <property type="entry name" value="UppP"/>
</dbReference>
<comment type="function">
    <text evidence="17">Catalyzes the dephosphorylation of undecaprenyl diphosphate (UPP). Confers resistance to bacitracin.</text>
</comment>
<keyword evidence="19" id="KW-1185">Reference proteome</keyword>
<dbReference type="GO" id="GO:0050380">
    <property type="term" value="F:undecaprenyl-diphosphatase activity"/>
    <property type="evidence" value="ECO:0007669"/>
    <property type="project" value="UniProtKB-UniRule"/>
</dbReference>
<feature type="transmembrane region" description="Helical" evidence="17">
    <location>
        <begin position="218"/>
        <end position="241"/>
    </location>
</feature>
<protein>
    <recommendedName>
        <fullName evidence="4 17">Undecaprenyl-diphosphatase</fullName>
        <ecNumber evidence="3 17">3.6.1.27</ecNumber>
    </recommendedName>
    <alternativeName>
        <fullName evidence="15 17">Bacitracin resistance protein</fullName>
    </alternativeName>
    <alternativeName>
        <fullName evidence="14 17">Undecaprenyl pyrophosphate phosphatase</fullName>
    </alternativeName>
</protein>
<evidence type="ECO:0000256" key="8">
    <source>
        <dbReference type="ARBA" id="ARBA00022960"/>
    </source>
</evidence>
<keyword evidence="8 17" id="KW-0133">Cell shape</keyword>
<evidence type="ECO:0000256" key="11">
    <source>
        <dbReference type="ARBA" id="ARBA00023136"/>
    </source>
</evidence>
<evidence type="ECO:0000256" key="1">
    <source>
        <dbReference type="ARBA" id="ARBA00004651"/>
    </source>
</evidence>
<comment type="similarity">
    <text evidence="2 17">Belongs to the UppP family.</text>
</comment>
<keyword evidence="12 17" id="KW-0046">Antibiotic resistance</keyword>
<keyword evidence="9 17" id="KW-0573">Peptidoglycan synthesis</keyword>
<evidence type="ECO:0000313" key="18">
    <source>
        <dbReference type="EMBL" id="ROO88612.1"/>
    </source>
</evidence>
<dbReference type="GO" id="GO:0071555">
    <property type="term" value="P:cell wall organization"/>
    <property type="evidence" value="ECO:0007669"/>
    <property type="project" value="UniProtKB-KW"/>
</dbReference>
<sequence>MSWFEAVVLGLIQGLTEFLPISSSAHLRVFSALFGWEDPGAAFTAVTQLGTEAAVLIYFRKDIVSIVRSWVLALFKKDMRGDPNARMGWFIIAGSLPICILGLAFQHTIETALRDLRIIGATLILFGLILAAADRLRLNSPGKPISELTLPHALGYGFAQALALIPGVSRSGGTISAGLFLGYSREAAARFSFLLAMPAVLASGVLELFDIGEGPSPAWGPTIVATLIAFVVGYAAVAWFLKYISTHTFMPFVVYRVLLGFLILGLIIAGVLTPTEGGLG</sequence>
<evidence type="ECO:0000256" key="13">
    <source>
        <dbReference type="ARBA" id="ARBA00023316"/>
    </source>
</evidence>
<evidence type="ECO:0000256" key="6">
    <source>
        <dbReference type="ARBA" id="ARBA00022692"/>
    </source>
</evidence>
<comment type="miscellaneous">
    <text evidence="17">Bacitracin is thought to be involved in the inhibition of peptidoglycan synthesis by sequestering undecaprenyl diphosphate, thereby reducing the pool of lipid carrier available.</text>
</comment>
<evidence type="ECO:0000256" key="2">
    <source>
        <dbReference type="ARBA" id="ARBA00010621"/>
    </source>
</evidence>
<keyword evidence="6 17" id="KW-0812">Transmembrane</keyword>
<dbReference type="EC" id="3.6.1.27" evidence="3 17"/>
<evidence type="ECO:0000256" key="17">
    <source>
        <dbReference type="HAMAP-Rule" id="MF_01006"/>
    </source>
</evidence>
<dbReference type="EMBL" id="RJKE01000001">
    <property type="protein sequence ID" value="ROO88612.1"/>
    <property type="molecule type" value="Genomic_DNA"/>
</dbReference>
<dbReference type="OrthoDB" id="9808289at2"/>
<dbReference type="GO" id="GO:0046677">
    <property type="term" value="P:response to antibiotic"/>
    <property type="evidence" value="ECO:0007669"/>
    <property type="project" value="UniProtKB-UniRule"/>
</dbReference>
<feature type="transmembrane region" description="Helical" evidence="17">
    <location>
        <begin position="87"/>
        <end position="104"/>
    </location>
</feature>
<dbReference type="PANTHER" id="PTHR30622:SF4">
    <property type="entry name" value="UNDECAPRENYL-DIPHOSPHATASE"/>
    <property type="match status" value="1"/>
</dbReference>
<gene>
    <name evidence="17" type="primary">uppP</name>
    <name evidence="18" type="ORF">EDD29_6286</name>
</gene>
<evidence type="ECO:0000256" key="9">
    <source>
        <dbReference type="ARBA" id="ARBA00022984"/>
    </source>
</evidence>
<evidence type="ECO:0000256" key="15">
    <source>
        <dbReference type="ARBA" id="ARBA00032932"/>
    </source>
</evidence>
<dbReference type="GO" id="GO:0008360">
    <property type="term" value="P:regulation of cell shape"/>
    <property type="evidence" value="ECO:0007669"/>
    <property type="project" value="UniProtKB-KW"/>
</dbReference>
<evidence type="ECO:0000256" key="4">
    <source>
        <dbReference type="ARBA" id="ARBA00021581"/>
    </source>
</evidence>
<evidence type="ECO:0000256" key="14">
    <source>
        <dbReference type="ARBA" id="ARBA00032707"/>
    </source>
</evidence>
<evidence type="ECO:0000256" key="5">
    <source>
        <dbReference type="ARBA" id="ARBA00022475"/>
    </source>
</evidence>
<comment type="subcellular location">
    <subcellularLocation>
        <location evidence="1 17">Cell membrane</location>
        <topology evidence="1 17">Multi-pass membrane protein</topology>
    </subcellularLocation>
</comment>
<evidence type="ECO:0000313" key="19">
    <source>
        <dbReference type="Proteomes" id="UP000272400"/>
    </source>
</evidence>
<accession>A0A3N1D4Z8</accession>
<dbReference type="GO" id="GO:0009252">
    <property type="term" value="P:peptidoglycan biosynthetic process"/>
    <property type="evidence" value="ECO:0007669"/>
    <property type="project" value="UniProtKB-KW"/>
</dbReference>